<dbReference type="OrthoDB" id="117805at2"/>
<organism evidence="2 3">
    <name type="scientific">Paenirhodobacter ferrireducens</name>
    <dbReference type="NCBI Taxonomy" id="1215032"/>
    <lineage>
        <taxon>Bacteria</taxon>
        <taxon>Pseudomonadati</taxon>
        <taxon>Pseudomonadota</taxon>
        <taxon>Alphaproteobacteria</taxon>
        <taxon>Rhodobacterales</taxon>
        <taxon>Rhodobacter group</taxon>
        <taxon>Paenirhodobacter</taxon>
    </lineage>
</organism>
<feature type="transmembrane region" description="Helical" evidence="1">
    <location>
        <begin position="141"/>
        <end position="160"/>
    </location>
</feature>
<protein>
    <submittedName>
        <fullName evidence="2">Oligosaccharide repeat unit polymerase</fullName>
    </submittedName>
</protein>
<feature type="transmembrane region" description="Helical" evidence="1">
    <location>
        <begin position="31"/>
        <end position="51"/>
    </location>
</feature>
<feature type="transmembrane region" description="Helical" evidence="1">
    <location>
        <begin position="268"/>
        <end position="289"/>
    </location>
</feature>
<keyword evidence="1" id="KW-0472">Membrane</keyword>
<feature type="transmembrane region" description="Helical" evidence="1">
    <location>
        <begin position="387"/>
        <end position="407"/>
    </location>
</feature>
<reference evidence="2 3" key="1">
    <citation type="submission" date="2019-01" db="EMBL/GenBank/DDBJ databases">
        <title>Sinorhodobacter populi sp. nov. isolated from the symptomatic bark tissue of Populus euramericana canker.</title>
        <authorList>
            <person name="Xu G."/>
        </authorList>
    </citation>
    <scope>NUCLEOTIDE SEQUENCE [LARGE SCALE GENOMIC DNA]</scope>
    <source>
        <strain evidence="2 3">CCTCC AB2012026</strain>
    </source>
</reference>
<feature type="transmembrane region" description="Helical" evidence="1">
    <location>
        <begin position="443"/>
        <end position="464"/>
    </location>
</feature>
<accession>A0A443L533</accession>
<proteinExistence type="predicted"/>
<feature type="transmembrane region" description="Helical" evidence="1">
    <location>
        <begin position="419"/>
        <end position="437"/>
    </location>
</feature>
<dbReference type="RefSeq" id="WP_128152168.1">
    <property type="nucleotide sequence ID" value="NZ_SAVB01000033.1"/>
</dbReference>
<feature type="transmembrane region" description="Helical" evidence="1">
    <location>
        <begin position="245"/>
        <end position="261"/>
    </location>
</feature>
<dbReference type="EMBL" id="SAVB01000033">
    <property type="protein sequence ID" value="RWR44276.1"/>
    <property type="molecule type" value="Genomic_DNA"/>
</dbReference>
<dbReference type="AlphaFoldDB" id="A0A443L533"/>
<sequence>MKMNGLYLGLSLYGLLAALLALVLSSGQSNWLLFGFGQLSLPALLLVPSLLSRPIKVTDPLNLLLIGVIIGTVLQSALLAFGDSPARTFLMADWTVDDYATGSLWVMLSLFIIGTTYSLTTKRIKIRRFLPSAKHFSAAGVSIGVLIGILVSLFALVTYLKATGGFSLSEISRKRTVEFISNGQVVYAGGGYSQLFANISRYMLLILLGFFLQRKKRLGIANTILLVLMFLLAAALPFFSSSRGSLLQILFGALYVFVAFRNVTWRSLLLAALIPTFIFGAMTGLRSAYQGRTSGFHIENPLLTMAESGNGLAIGSTTAVLYGVPERMPYQLGSTLTSWIFAPIPRSIWPGKPETALGRRIKEEIYHIGALRNGFPASFMAEGYINFGWLGFLLFSALFGFGLRLIANSFAPLKSATPTAPVLYYIVASNFVGLSNINLSLAAIRFGMDLFAFLFAYMLLRYIIARQPSHRRSSPLATAVDA</sequence>
<feature type="transmembrane region" description="Helical" evidence="1">
    <location>
        <begin position="195"/>
        <end position="212"/>
    </location>
</feature>
<evidence type="ECO:0000313" key="2">
    <source>
        <dbReference type="EMBL" id="RWR44276.1"/>
    </source>
</evidence>
<dbReference type="NCBIfam" id="TIGR04370">
    <property type="entry name" value="glyco_rpt_poly"/>
    <property type="match status" value="1"/>
</dbReference>
<feature type="transmembrane region" description="Helical" evidence="1">
    <location>
        <begin position="102"/>
        <end position="120"/>
    </location>
</feature>
<feature type="transmembrane region" description="Helical" evidence="1">
    <location>
        <begin position="219"/>
        <end position="239"/>
    </location>
</feature>
<gene>
    <name evidence="2" type="ORF">EOW65_19100</name>
</gene>
<evidence type="ECO:0000313" key="3">
    <source>
        <dbReference type="Proteomes" id="UP000286594"/>
    </source>
</evidence>
<keyword evidence="1" id="KW-0812">Transmembrane</keyword>
<keyword evidence="1" id="KW-1133">Transmembrane helix</keyword>
<keyword evidence="3" id="KW-1185">Reference proteome</keyword>
<feature type="transmembrane region" description="Helical" evidence="1">
    <location>
        <begin position="63"/>
        <end position="82"/>
    </location>
</feature>
<comment type="caution">
    <text evidence="2">The sequence shown here is derived from an EMBL/GenBank/DDBJ whole genome shotgun (WGS) entry which is preliminary data.</text>
</comment>
<dbReference type="Proteomes" id="UP000286594">
    <property type="component" value="Unassembled WGS sequence"/>
</dbReference>
<evidence type="ECO:0000256" key="1">
    <source>
        <dbReference type="SAM" id="Phobius"/>
    </source>
</evidence>
<name>A0A443L533_9RHOB</name>